<protein>
    <submittedName>
        <fullName evidence="2">Uncharacterized protein</fullName>
    </submittedName>
</protein>
<keyword evidence="3" id="KW-1185">Reference proteome</keyword>
<evidence type="ECO:0000313" key="3">
    <source>
        <dbReference type="Proteomes" id="UP000440578"/>
    </source>
</evidence>
<sequence length="355" mass="39355">MASAYSTPAGEEPPPPPVFCTGALRDEHGRLAWVPHLLLGVELDEVDSPTFLATISRRVRRLQTHVHPDRHSGDEHLSRVVNASATLLREHGAQYVRFVRGGSSNGGPAEVLAAALKMPPPFDIWSLGAQAHLGELAELSAVRAADLKRLTSDLQQQLETKQHEADAARLREAELLSEVDFLKMQVDLARDLEGELTPLRGVAIAAQNSELAARAEVKALRSRLTAAERRHLEQRFADDRLITEQQAQLSRASAENELLRQSAAKAEACVENLRRRPSVDVKVLRRTHSHSTGRSGDRSFTHWLHFKLTVPCHNFFGSEQLILKIISSFHLEVIAELFAQTDFYLGGFSFICGVL</sequence>
<proteinExistence type="predicted"/>
<accession>A0A6A4VBT7</accession>
<name>A0A6A4VBT7_AMPAM</name>
<dbReference type="AlphaFoldDB" id="A0A6A4VBT7"/>
<gene>
    <name evidence="2" type="ORF">FJT64_012896</name>
</gene>
<evidence type="ECO:0000313" key="2">
    <source>
        <dbReference type="EMBL" id="KAF0288740.1"/>
    </source>
</evidence>
<keyword evidence="1" id="KW-0175">Coiled coil</keyword>
<dbReference type="EMBL" id="VIIS01002082">
    <property type="protein sequence ID" value="KAF0288740.1"/>
    <property type="molecule type" value="Genomic_DNA"/>
</dbReference>
<organism evidence="2 3">
    <name type="scientific">Amphibalanus amphitrite</name>
    <name type="common">Striped barnacle</name>
    <name type="synonym">Balanus amphitrite</name>
    <dbReference type="NCBI Taxonomy" id="1232801"/>
    <lineage>
        <taxon>Eukaryota</taxon>
        <taxon>Metazoa</taxon>
        <taxon>Ecdysozoa</taxon>
        <taxon>Arthropoda</taxon>
        <taxon>Crustacea</taxon>
        <taxon>Multicrustacea</taxon>
        <taxon>Cirripedia</taxon>
        <taxon>Thoracica</taxon>
        <taxon>Thoracicalcarea</taxon>
        <taxon>Balanomorpha</taxon>
        <taxon>Balanoidea</taxon>
        <taxon>Balanidae</taxon>
        <taxon>Amphibalaninae</taxon>
        <taxon>Amphibalanus</taxon>
    </lineage>
</organism>
<feature type="coiled-coil region" evidence="1">
    <location>
        <begin position="210"/>
        <end position="276"/>
    </location>
</feature>
<reference evidence="2 3" key="1">
    <citation type="submission" date="2019-07" db="EMBL/GenBank/DDBJ databases">
        <title>Draft genome assembly of a fouling barnacle, Amphibalanus amphitrite (Darwin, 1854): The first reference genome for Thecostraca.</title>
        <authorList>
            <person name="Kim W."/>
        </authorList>
    </citation>
    <scope>NUCLEOTIDE SEQUENCE [LARGE SCALE GENOMIC DNA]</scope>
    <source>
        <strain evidence="2">SNU_AA5</strain>
        <tissue evidence="2">Soma without cirri and trophi</tissue>
    </source>
</reference>
<evidence type="ECO:0000256" key="1">
    <source>
        <dbReference type="SAM" id="Coils"/>
    </source>
</evidence>
<dbReference type="Proteomes" id="UP000440578">
    <property type="component" value="Unassembled WGS sequence"/>
</dbReference>
<feature type="coiled-coil region" evidence="1">
    <location>
        <begin position="144"/>
        <end position="171"/>
    </location>
</feature>
<comment type="caution">
    <text evidence="2">The sequence shown here is derived from an EMBL/GenBank/DDBJ whole genome shotgun (WGS) entry which is preliminary data.</text>
</comment>